<organism evidence="3 4">
    <name type="scientific">Bradyrhizobium stylosanthis</name>
    <dbReference type="NCBI Taxonomy" id="1803665"/>
    <lineage>
        <taxon>Bacteria</taxon>
        <taxon>Pseudomonadati</taxon>
        <taxon>Pseudomonadota</taxon>
        <taxon>Alphaproteobacteria</taxon>
        <taxon>Hyphomicrobiales</taxon>
        <taxon>Nitrobacteraceae</taxon>
        <taxon>Bradyrhizobium</taxon>
    </lineage>
</organism>
<dbReference type="SMART" id="SM00450">
    <property type="entry name" value="RHOD"/>
    <property type="match status" value="1"/>
</dbReference>
<proteinExistence type="predicted"/>
<keyword evidence="4" id="KW-1185">Reference proteome</keyword>
<dbReference type="PANTHER" id="PTHR44086">
    <property type="entry name" value="THIOSULFATE SULFURTRANSFERASE RDL2, MITOCHONDRIAL-RELATED"/>
    <property type="match status" value="1"/>
</dbReference>
<dbReference type="Gene3D" id="3.40.250.10">
    <property type="entry name" value="Rhodanese-like domain"/>
    <property type="match status" value="1"/>
</dbReference>
<dbReference type="STRING" id="1803665.GCA_001641335_06890"/>
<feature type="transmembrane region" description="Helical" evidence="1">
    <location>
        <begin position="138"/>
        <end position="163"/>
    </location>
</feature>
<dbReference type="EMBL" id="VITK01000007">
    <property type="protein sequence ID" value="TWA96161.1"/>
    <property type="molecule type" value="Genomic_DNA"/>
</dbReference>
<dbReference type="GO" id="GO:0004792">
    <property type="term" value="F:thiosulfate-cyanide sulfurtransferase activity"/>
    <property type="evidence" value="ECO:0007669"/>
    <property type="project" value="TreeGrafter"/>
</dbReference>
<name>A0A560DGE3_9BRAD</name>
<keyword evidence="1" id="KW-1133">Transmembrane helix</keyword>
<dbReference type="Proteomes" id="UP000319949">
    <property type="component" value="Unassembled WGS sequence"/>
</dbReference>
<dbReference type="RefSeq" id="WP_145667251.1">
    <property type="nucleotide sequence ID" value="NZ_VITK01000007.1"/>
</dbReference>
<dbReference type="InterPro" id="IPR001763">
    <property type="entry name" value="Rhodanese-like_dom"/>
</dbReference>
<keyword evidence="3" id="KW-0808">Transferase</keyword>
<comment type="caution">
    <text evidence="3">The sequence shown here is derived from an EMBL/GenBank/DDBJ whole genome shotgun (WGS) entry which is preliminary data.</text>
</comment>
<dbReference type="SUPFAM" id="SSF52821">
    <property type="entry name" value="Rhodanese/Cell cycle control phosphatase"/>
    <property type="match status" value="1"/>
</dbReference>
<reference evidence="3 4" key="1">
    <citation type="submission" date="2019-06" db="EMBL/GenBank/DDBJ databases">
        <title>Genomic Encyclopedia of Type Strains, Phase IV (KMG-V): Genome sequencing to study the core and pangenomes of soil and plant-associated prokaryotes.</title>
        <authorList>
            <person name="Whitman W."/>
        </authorList>
    </citation>
    <scope>NUCLEOTIDE SEQUENCE [LARGE SCALE GENOMIC DNA]</scope>
    <source>
        <strain evidence="3 4">BR 510</strain>
    </source>
</reference>
<feature type="domain" description="Rhodanese" evidence="2">
    <location>
        <begin position="15"/>
        <end position="102"/>
    </location>
</feature>
<dbReference type="PANTHER" id="PTHR44086:SF10">
    <property type="entry name" value="THIOSULFATE SULFURTRANSFERASE_RHODANESE-LIKE DOMAIN-CONTAINING PROTEIN 3"/>
    <property type="match status" value="1"/>
</dbReference>
<dbReference type="Gene3D" id="6.10.140.1340">
    <property type="match status" value="1"/>
</dbReference>
<evidence type="ECO:0000313" key="4">
    <source>
        <dbReference type="Proteomes" id="UP000319949"/>
    </source>
</evidence>
<dbReference type="InterPro" id="IPR036873">
    <property type="entry name" value="Rhodanese-like_dom_sf"/>
</dbReference>
<keyword evidence="1" id="KW-0812">Transmembrane</keyword>
<evidence type="ECO:0000259" key="2">
    <source>
        <dbReference type="PROSITE" id="PS50206"/>
    </source>
</evidence>
<dbReference type="Pfam" id="PF00581">
    <property type="entry name" value="Rhodanese"/>
    <property type="match status" value="1"/>
</dbReference>
<accession>A0A560DGE3</accession>
<evidence type="ECO:0000256" key="1">
    <source>
        <dbReference type="SAM" id="Phobius"/>
    </source>
</evidence>
<evidence type="ECO:0000313" key="3">
    <source>
        <dbReference type="EMBL" id="TWA96161.1"/>
    </source>
</evidence>
<sequence length="175" mass="18454">MSLPRISPAKAKDLIEAGAVLVDIREADEHARSRIAAAIHAPLSRLDKVEIAPNAKAVIFHCRSGNRTHSNADRLARSSDCEAYILDGGIDAWRSAGLPVVDNRSQPIEIMRQVQITAGSLVIAGTALGLFAHPAFYALAAFVGAGLVFSGVSGSCMMARLLAFAPWNLAPRAAA</sequence>
<protein>
    <submittedName>
        <fullName evidence="3">Rhodanese-related sulfurtransferase</fullName>
    </submittedName>
</protein>
<dbReference type="OrthoDB" id="9807812at2"/>
<dbReference type="AlphaFoldDB" id="A0A560DGE3"/>
<keyword evidence="1" id="KW-0472">Membrane</keyword>
<dbReference type="Pfam" id="PF11127">
    <property type="entry name" value="YgaP-like_TM"/>
    <property type="match status" value="1"/>
</dbReference>
<dbReference type="InterPro" id="IPR021309">
    <property type="entry name" value="YgaP-like_TM"/>
</dbReference>
<feature type="transmembrane region" description="Helical" evidence="1">
    <location>
        <begin position="114"/>
        <end position="132"/>
    </location>
</feature>
<dbReference type="PROSITE" id="PS50206">
    <property type="entry name" value="RHODANESE_3"/>
    <property type="match status" value="1"/>
</dbReference>
<gene>
    <name evidence="3" type="ORF">FBZ96_107355</name>
</gene>